<dbReference type="Proteomes" id="UP000236728">
    <property type="component" value="Unassembled WGS sequence"/>
</dbReference>
<name>A0A1H5WKD9_9BACT</name>
<dbReference type="AlphaFoldDB" id="A0A1H5WKD9"/>
<proteinExistence type="predicted"/>
<evidence type="ECO:0000313" key="2">
    <source>
        <dbReference type="Proteomes" id="UP000236728"/>
    </source>
</evidence>
<dbReference type="OrthoDB" id="128865at2"/>
<accession>A0A1H5WKD9</accession>
<gene>
    <name evidence="1" type="ORF">SAMN05421819_1601</name>
</gene>
<reference evidence="1 2" key="1">
    <citation type="submission" date="2016-10" db="EMBL/GenBank/DDBJ databases">
        <authorList>
            <person name="de Groot N.N."/>
        </authorList>
    </citation>
    <scope>NUCLEOTIDE SEQUENCE [LARGE SCALE GENOMIC DNA]</scope>
    <source>
        <strain evidence="1 2">DSM 22489</strain>
    </source>
</reference>
<protein>
    <submittedName>
        <fullName evidence="1">Uncharacterized protein</fullName>
    </submittedName>
</protein>
<sequence length="139" mass="15227">MPRTVTVPSFDEVLSRLGDEKFDVSPATEGANRVAGARRVSKYGCAAEIAPSDVKDAPVRLLARSGWVLAGEISRLTDRGYQKFFKTSKLEVPATADALTALHKFDEELKNAIGAQELYNEAMGTTSDKYIYDRLKGRA</sequence>
<evidence type="ECO:0000313" key="1">
    <source>
        <dbReference type="EMBL" id="SEF99387.1"/>
    </source>
</evidence>
<organism evidence="1 2">
    <name type="scientific">Bryocella elongata</name>
    <dbReference type="NCBI Taxonomy" id="863522"/>
    <lineage>
        <taxon>Bacteria</taxon>
        <taxon>Pseudomonadati</taxon>
        <taxon>Acidobacteriota</taxon>
        <taxon>Terriglobia</taxon>
        <taxon>Terriglobales</taxon>
        <taxon>Acidobacteriaceae</taxon>
        <taxon>Bryocella</taxon>
    </lineage>
</organism>
<keyword evidence="2" id="KW-1185">Reference proteome</keyword>
<dbReference type="EMBL" id="FNVA01000002">
    <property type="protein sequence ID" value="SEF99387.1"/>
    <property type="molecule type" value="Genomic_DNA"/>
</dbReference>